<dbReference type="InterPro" id="IPR050243">
    <property type="entry name" value="PHP_phosphatase"/>
</dbReference>
<evidence type="ECO:0000256" key="1">
    <source>
        <dbReference type="ARBA" id="ARBA00022679"/>
    </source>
</evidence>
<dbReference type="GO" id="GO:0003887">
    <property type="term" value="F:DNA-directed DNA polymerase activity"/>
    <property type="evidence" value="ECO:0007669"/>
    <property type="project" value="InterPro"/>
</dbReference>
<dbReference type="GO" id="GO:0005829">
    <property type="term" value="C:cytosol"/>
    <property type="evidence" value="ECO:0007669"/>
    <property type="project" value="TreeGrafter"/>
</dbReference>
<dbReference type="PANTHER" id="PTHR36928">
    <property type="entry name" value="PHOSPHATASE YCDX-RELATED"/>
    <property type="match status" value="1"/>
</dbReference>
<dbReference type="InterPro" id="IPR016195">
    <property type="entry name" value="Pol/histidinol_Pase-like"/>
</dbReference>
<keyword evidence="1" id="KW-0808">Transferase</keyword>
<feature type="domain" description="Polymerase/histidinol phosphatase N-terminal" evidence="3">
    <location>
        <begin position="342"/>
        <end position="434"/>
    </location>
</feature>
<dbReference type="InterPro" id="IPR047967">
    <property type="entry name" value="PolX_PHP"/>
</dbReference>
<name>A0A0G1HY98_9BACT</name>
<dbReference type="PANTHER" id="PTHR36928:SF1">
    <property type="entry name" value="PHOSPHATASE YCDX-RELATED"/>
    <property type="match status" value="1"/>
</dbReference>
<dbReference type="InterPro" id="IPR037160">
    <property type="entry name" value="DNA_Pol_thumb_sf"/>
</dbReference>
<comment type="caution">
    <text evidence="5">The sequence shown here is derived from an EMBL/GenBank/DDBJ whole genome shotgun (WGS) entry which is preliminary data.</text>
</comment>
<dbReference type="Gene3D" id="3.20.20.140">
    <property type="entry name" value="Metal-dependent hydrolases"/>
    <property type="match status" value="1"/>
</dbReference>
<dbReference type="InterPro" id="IPR002054">
    <property type="entry name" value="DNA-dir_DNA_pol_X"/>
</dbReference>
<reference evidence="5 6" key="1">
    <citation type="journal article" date="2015" name="Nature">
        <title>rRNA introns, odd ribosomes, and small enigmatic genomes across a large radiation of phyla.</title>
        <authorList>
            <person name="Brown C.T."/>
            <person name="Hug L.A."/>
            <person name="Thomas B.C."/>
            <person name="Sharon I."/>
            <person name="Castelle C.J."/>
            <person name="Singh A."/>
            <person name="Wilkins M.J."/>
            <person name="Williams K.H."/>
            <person name="Banfield J.F."/>
        </authorList>
    </citation>
    <scope>NUCLEOTIDE SEQUENCE [LARGE SCALE GENOMIC DNA]</scope>
</reference>
<protein>
    <submittedName>
        <fullName evidence="5">PHP domain protein</fullName>
    </submittedName>
</protein>
<accession>A0A0G1HY98</accession>
<dbReference type="SUPFAM" id="SSF89550">
    <property type="entry name" value="PHP domain-like"/>
    <property type="match status" value="1"/>
</dbReference>
<evidence type="ECO:0000256" key="2">
    <source>
        <dbReference type="ARBA" id="ARBA00022695"/>
    </source>
</evidence>
<keyword evidence="2" id="KW-0548">Nucleotidyltransferase</keyword>
<dbReference type="Pfam" id="PF02811">
    <property type="entry name" value="PHP"/>
    <property type="match status" value="1"/>
</dbReference>
<dbReference type="GO" id="GO:0008270">
    <property type="term" value="F:zinc ion binding"/>
    <property type="evidence" value="ECO:0007669"/>
    <property type="project" value="TreeGrafter"/>
</dbReference>
<dbReference type="PIRSF" id="PIRSF005047">
    <property type="entry name" value="UCP005047_YshC"/>
    <property type="match status" value="1"/>
</dbReference>
<dbReference type="STRING" id="1618387.UW44_C0004G0001"/>
<dbReference type="InterPro" id="IPR004013">
    <property type="entry name" value="PHP_dom"/>
</dbReference>
<dbReference type="InterPro" id="IPR043519">
    <property type="entry name" value="NT_sf"/>
</dbReference>
<dbReference type="Pfam" id="PF14791">
    <property type="entry name" value="DNA_pol_B_thumb"/>
    <property type="match status" value="1"/>
</dbReference>
<dbReference type="SMART" id="SM00483">
    <property type="entry name" value="POLXc"/>
    <property type="match status" value="1"/>
</dbReference>
<dbReference type="InterPro" id="IPR003141">
    <property type="entry name" value="Pol/His_phosphatase_N"/>
</dbReference>
<dbReference type="Gene3D" id="3.30.210.10">
    <property type="entry name" value="DNA polymerase, thumb domain"/>
    <property type="match status" value="1"/>
</dbReference>
<dbReference type="SUPFAM" id="SSF81301">
    <property type="entry name" value="Nucleotidyltransferase"/>
    <property type="match status" value="1"/>
</dbReference>
<dbReference type="Gene3D" id="3.30.460.10">
    <property type="entry name" value="Beta Polymerase, domain 2"/>
    <property type="match status" value="1"/>
</dbReference>
<evidence type="ECO:0000313" key="6">
    <source>
        <dbReference type="Proteomes" id="UP000034006"/>
    </source>
</evidence>
<dbReference type="Pfam" id="PF14716">
    <property type="entry name" value="HHH_8"/>
    <property type="match status" value="1"/>
</dbReference>
<dbReference type="InterPro" id="IPR010996">
    <property type="entry name" value="HHH_MUS81"/>
</dbReference>
<evidence type="ECO:0000259" key="3">
    <source>
        <dbReference type="SMART" id="SM00481"/>
    </source>
</evidence>
<dbReference type="EMBL" id="LCIH01000004">
    <property type="protein sequence ID" value="KKT52096.1"/>
    <property type="molecule type" value="Genomic_DNA"/>
</dbReference>
<dbReference type="AlphaFoldDB" id="A0A0G1HY98"/>
<dbReference type="Gene3D" id="1.10.150.110">
    <property type="entry name" value="DNA polymerase beta, N-terminal domain-like"/>
    <property type="match status" value="1"/>
</dbReference>
<proteinExistence type="predicted"/>
<dbReference type="Gene3D" id="1.10.150.20">
    <property type="entry name" value="5' to 3' exonuclease, C-terminal subdomain"/>
    <property type="match status" value="1"/>
</dbReference>
<dbReference type="InterPro" id="IPR029398">
    <property type="entry name" value="PolB_thumb"/>
</dbReference>
<dbReference type="CDD" id="cd07436">
    <property type="entry name" value="PHP_PolX"/>
    <property type="match status" value="1"/>
</dbReference>
<dbReference type="SMART" id="SM00481">
    <property type="entry name" value="POLIIIAc"/>
    <property type="match status" value="1"/>
</dbReference>
<evidence type="ECO:0000313" key="5">
    <source>
        <dbReference type="EMBL" id="KKT52096.1"/>
    </source>
</evidence>
<dbReference type="SUPFAM" id="SSF47802">
    <property type="entry name" value="DNA polymerase beta, N-terminal domain-like"/>
    <property type="match status" value="1"/>
</dbReference>
<dbReference type="InterPro" id="IPR022311">
    <property type="entry name" value="PolX-like"/>
</dbReference>
<dbReference type="CDD" id="cd00141">
    <property type="entry name" value="NT_POLXc"/>
    <property type="match status" value="1"/>
</dbReference>
<feature type="domain" description="DNA-directed DNA polymerase X" evidence="4">
    <location>
        <begin position="2"/>
        <end position="318"/>
    </location>
</feature>
<dbReference type="Proteomes" id="UP000034006">
    <property type="component" value="Unassembled WGS sequence"/>
</dbReference>
<dbReference type="GO" id="GO:0042578">
    <property type="term" value="F:phosphoric ester hydrolase activity"/>
    <property type="evidence" value="ECO:0007669"/>
    <property type="project" value="TreeGrafter"/>
</dbReference>
<dbReference type="InterPro" id="IPR027421">
    <property type="entry name" value="DNA_pol_lamdba_lyase_dom_sf"/>
</dbReference>
<gene>
    <name evidence="5" type="ORF">UW44_C0004G0001</name>
</gene>
<sequence length="586" mass="66098">MTVNRETAQLLERVAAVFRVKEGDTFRVKAYLNAAAVIDSLTEPLDELWRQQKLDTIPGLGKALIGYMDEYFSKGRVRHFDTQLKKVPAGMFALMEIRGVGPMTAYKIARKFHLKDRDTAISQLEKLIKDGKLSGLESFKEKSVERLKKSLKVKSSGKGRILISDALSIAEPFIYYLMLSPHTISAEPLGSLRRRLSTVGDIDLAINTKNPTESMSHALSYPQISSIITRGDKVSHVKLKNGFEVDIKISLPDDWGSLLQHYTGSKMHNIRLRTIAKEKNLSLSECGIKKGKKTNHFKTEKDFYRFLGMQMIPPEIREGAGEIELAQKNKIPNLIELSDIKGDLHIHSNFDFPSSHDQGNSSLHDILTKAEALGYEYIGISDHNPKYSDLSESETENILRARKKYLEQDIRAYEKSVKNRGIKLLIGLEVDIRPGGDLALSDKLMNLLDYAIVSIHSAFDKTREENTERIIAALSHPKATILGHPTGRIINSREPISADWENIFEFCAKYKKIIEVNAYPDRMDLPEDLIKSAVSKGVKLIINTDSHGVNHMEGVKYGVWQARRGFATKRDVVNSLTWKNLQTVLK</sequence>
<dbReference type="GO" id="GO:0003677">
    <property type="term" value="F:DNA binding"/>
    <property type="evidence" value="ECO:0007669"/>
    <property type="project" value="InterPro"/>
</dbReference>
<organism evidence="5 6">
    <name type="scientific">Candidatus Collierbacteria bacterium GW2011_GWB2_44_22</name>
    <dbReference type="NCBI Taxonomy" id="1618387"/>
    <lineage>
        <taxon>Bacteria</taxon>
        <taxon>Candidatus Collieribacteriota</taxon>
    </lineage>
</organism>
<evidence type="ECO:0000259" key="4">
    <source>
        <dbReference type="SMART" id="SM00483"/>
    </source>
</evidence>